<accession>A0ABR5N6Q9</accession>
<keyword evidence="7" id="KW-0449">Lipoprotein</keyword>
<evidence type="ECO:0000256" key="6">
    <source>
        <dbReference type="ARBA" id="ARBA00023139"/>
    </source>
</evidence>
<comment type="subcellular location">
    <subcellularLocation>
        <location evidence="1">Membrane</location>
        <topology evidence="1">Lipid-anchor</topology>
    </subcellularLocation>
</comment>
<dbReference type="InterPro" id="IPR046953">
    <property type="entry name" value="Spore_GerAC-like_C"/>
</dbReference>
<gene>
    <name evidence="10" type="ORF">AN963_15225</name>
</gene>
<keyword evidence="6" id="KW-0564">Palmitate</keyword>
<reference evidence="10 11" key="1">
    <citation type="submission" date="2015-09" db="EMBL/GenBank/DDBJ databases">
        <title>Genome sequencing project for genomic taxonomy and phylogenomics of Bacillus-like bacteria.</title>
        <authorList>
            <person name="Liu B."/>
            <person name="Wang J."/>
            <person name="Zhu Y."/>
            <person name="Liu G."/>
            <person name="Chen Q."/>
            <person name="Chen Z."/>
            <person name="Lan J."/>
            <person name="Che J."/>
            <person name="Ge C."/>
            <person name="Shi H."/>
            <person name="Pan Z."/>
            <person name="Liu X."/>
        </authorList>
    </citation>
    <scope>NUCLEOTIDE SEQUENCE [LARGE SCALE GENOMIC DNA]</scope>
    <source>
        <strain evidence="10 11">DSM 8552</strain>
    </source>
</reference>
<dbReference type="RefSeq" id="WP_055745397.1">
    <property type="nucleotide sequence ID" value="NZ_LJJB01000010.1"/>
</dbReference>
<evidence type="ECO:0000256" key="2">
    <source>
        <dbReference type="ARBA" id="ARBA00007886"/>
    </source>
</evidence>
<dbReference type="InterPro" id="IPR057336">
    <property type="entry name" value="GerAC_N"/>
</dbReference>
<evidence type="ECO:0000256" key="7">
    <source>
        <dbReference type="ARBA" id="ARBA00023288"/>
    </source>
</evidence>
<evidence type="ECO:0000256" key="4">
    <source>
        <dbReference type="ARBA" id="ARBA00022729"/>
    </source>
</evidence>
<feature type="domain" description="Spore germination GerAC-like C-terminal" evidence="8">
    <location>
        <begin position="222"/>
        <end position="386"/>
    </location>
</feature>
<evidence type="ECO:0000313" key="11">
    <source>
        <dbReference type="Proteomes" id="UP000051063"/>
    </source>
</evidence>
<dbReference type="EMBL" id="LJJB01000010">
    <property type="protein sequence ID" value="KQL46316.1"/>
    <property type="molecule type" value="Genomic_DNA"/>
</dbReference>
<comment type="similarity">
    <text evidence="2">Belongs to the GerABKC lipoprotein family.</text>
</comment>
<sequence length="399" mass="44526">MKHRLILIVVLMALVLTGCWNRRELNDLAIAVGFGVDKADDQYRISVQIVDPGEVAANKGVSGRTPVTMYHVTAPTLFEALRKMTTVSPRKIYASHLRIFVIGEEVAKEGIGEVLDLVTRDQEMRTDFYIVVAKGKHTAEESLKILTPIEKIPANSLFHSLESSARAWAPSTTVTLDQLIVDLVSQGKHPVLTGLEIKGDYEVGQTLVNVEKIDNAAILQYTGLAVFKKDKLVGWLNEEESKGYNFIEDNVKSTVGHLVCPGGGRLAVEIIRSHTKLKGKVERGKPKVEVQSRVEVNVGEVACQIDLTKIGSVNELEKISEKNVRSLMEQAVNKVQKQYKVDIFGFGEVIHRADPTAWKSLKKDWDTHFTKLPVTYQVDVKIRRLGTVSNSFLKEMNKR</sequence>
<dbReference type="NCBIfam" id="TIGR02887">
    <property type="entry name" value="spore_ger_x_C"/>
    <property type="match status" value="1"/>
</dbReference>
<comment type="caution">
    <text evidence="10">The sequence shown here is derived from an EMBL/GenBank/DDBJ whole genome shotgun (WGS) entry which is preliminary data.</text>
</comment>
<keyword evidence="3" id="KW-0309">Germination</keyword>
<evidence type="ECO:0000256" key="3">
    <source>
        <dbReference type="ARBA" id="ARBA00022544"/>
    </source>
</evidence>
<evidence type="ECO:0000256" key="5">
    <source>
        <dbReference type="ARBA" id="ARBA00023136"/>
    </source>
</evidence>
<dbReference type="InterPro" id="IPR008844">
    <property type="entry name" value="Spore_GerAC-like"/>
</dbReference>
<dbReference type="Pfam" id="PF05504">
    <property type="entry name" value="Spore_GerAC"/>
    <property type="match status" value="1"/>
</dbReference>
<evidence type="ECO:0000259" key="9">
    <source>
        <dbReference type="Pfam" id="PF25198"/>
    </source>
</evidence>
<dbReference type="Pfam" id="PF25198">
    <property type="entry name" value="Spore_GerAC_N"/>
    <property type="match status" value="1"/>
</dbReference>
<keyword evidence="5" id="KW-0472">Membrane</keyword>
<keyword evidence="11" id="KW-1185">Reference proteome</keyword>
<dbReference type="PROSITE" id="PS51257">
    <property type="entry name" value="PROKAR_LIPOPROTEIN"/>
    <property type="match status" value="1"/>
</dbReference>
<protein>
    <submittedName>
        <fullName evidence="10">Spore gernimation protein GerC</fullName>
    </submittedName>
</protein>
<organism evidence="10 11">
    <name type="scientific">Brevibacillus choshinensis</name>
    <dbReference type="NCBI Taxonomy" id="54911"/>
    <lineage>
        <taxon>Bacteria</taxon>
        <taxon>Bacillati</taxon>
        <taxon>Bacillota</taxon>
        <taxon>Bacilli</taxon>
        <taxon>Bacillales</taxon>
        <taxon>Paenibacillaceae</taxon>
        <taxon>Brevibacillus</taxon>
    </lineage>
</organism>
<evidence type="ECO:0000256" key="1">
    <source>
        <dbReference type="ARBA" id="ARBA00004635"/>
    </source>
</evidence>
<dbReference type="Gene3D" id="3.30.300.210">
    <property type="entry name" value="Nutrient germinant receptor protein C, domain 3"/>
    <property type="match status" value="1"/>
</dbReference>
<keyword evidence="4" id="KW-0732">Signal</keyword>
<dbReference type="Proteomes" id="UP000051063">
    <property type="component" value="Unassembled WGS sequence"/>
</dbReference>
<dbReference type="InterPro" id="IPR038501">
    <property type="entry name" value="Spore_GerAC_C_sf"/>
</dbReference>
<dbReference type="PANTHER" id="PTHR35789">
    <property type="entry name" value="SPORE GERMINATION PROTEIN B3"/>
    <property type="match status" value="1"/>
</dbReference>
<feature type="domain" description="Spore germination protein N-terminal" evidence="9">
    <location>
        <begin position="21"/>
        <end position="196"/>
    </location>
</feature>
<proteinExistence type="inferred from homology"/>
<dbReference type="Gene3D" id="6.20.190.10">
    <property type="entry name" value="Nutrient germinant receptor protein C, domain 1"/>
    <property type="match status" value="1"/>
</dbReference>
<name>A0ABR5N6Q9_BRECH</name>
<evidence type="ECO:0000313" key="10">
    <source>
        <dbReference type="EMBL" id="KQL46316.1"/>
    </source>
</evidence>
<dbReference type="PANTHER" id="PTHR35789:SF1">
    <property type="entry name" value="SPORE GERMINATION PROTEIN B3"/>
    <property type="match status" value="1"/>
</dbReference>
<evidence type="ECO:0000259" key="8">
    <source>
        <dbReference type="Pfam" id="PF05504"/>
    </source>
</evidence>